<accession>A0A6G9Z5V8</accession>
<dbReference type="Proteomes" id="UP000500953">
    <property type="component" value="Chromosome"/>
</dbReference>
<sequence>MTAPSMTSVHQCCKGLGSGQYKTGVSAPVGGTGLEAAEVFISALSFGSMSYGYGIRTGPARYRPGPPMQRRTSPAAADA</sequence>
<name>A0A6G9Z5V8_9NOCA</name>
<evidence type="ECO:0000313" key="3">
    <source>
        <dbReference type="Proteomes" id="UP000500953"/>
    </source>
</evidence>
<dbReference type="RefSeq" id="WP_167488286.1">
    <property type="nucleotide sequence ID" value="NZ_CP046173.1"/>
</dbReference>
<organism evidence="2 3">
    <name type="scientific">Nocardia terpenica</name>
    <dbReference type="NCBI Taxonomy" id="455432"/>
    <lineage>
        <taxon>Bacteria</taxon>
        <taxon>Bacillati</taxon>
        <taxon>Actinomycetota</taxon>
        <taxon>Actinomycetes</taxon>
        <taxon>Mycobacteriales</taxon>
        <taxon>Nocardiaceae</taxon>
        <taxon>Nocardia</taxon>
    </lineage>
</organism>
<evidence type="ECO:0000256" key="1">
    <source>
        <dbReference type="SAM" id="MobiDB-lite"/>
    </source>
</evidence>
<dbReference type="EMBL" id="CP046173">
    <property type="protein sequence ID" value="QIS20979.1"/>
    <property type="molecule type" value="Genomic_DNA"/>
</dbReference>
<dbReference type="AlphaFoldDB" id="A0A6G9Z5V8"/>
<evidence type="ECO:0000313" key="2">
    <source>
        <dbReference type="EMBL" id="QIS20979.1"/>
    </source>
</evidence>
<proteinExistence type="predicted"/>
<feature type="region of interest" description="Disordered" evidence="1">
    <location>
        <begin position="58"/>
        <end position="79"/>
    </location>
</feature>
<reference evidence="2 3" key="1">
    <citation type="journal article" date="2019" name="ACS Chem. Biol.">
        <title>Identification and Mobilization of a Cryptic Antibiotic Biosynthesis Gene Locus from a Human-Pathogenic Nocardia Isolate.</title>
        <authorList>
            <person name="Herisse M."/>
            <person name="Ishida K."/>
            <person name="Porter J.L."/>
            <person name="Howden B."/>
            <person name="Hertweck C."/>
            <person name="Stinear T.P."/>
            <person name="Pidot S.J."/>
        </authorList>
    </citation>
    <scope>NUCLEOTIDE SEQUENCE [LARGE SCALE GENOMIC DNA]</scope>
    <source>
        <strain evidence="2 3">AUSMDU00012715</strain>
    </source>
</reference>
<protein>
    <submittedName>
        <fullName evidence="2">Uncharacterized protein</fullName>
    </submittedName>
</protein>
<gene>
    <name evidence="2" type="ORF">F6W96_24350</name>
</gene>